<dbReference type="InterPro" id="IPR036047">
    <property type="entry name" value="F-box-like_dom_sf"/>
</dbReference>
<protein>
    <recommendedName>
        <fullName evidence="1">F-box domain-containing protein</fullName>
    </recommendedName>
</protein>
<evidence type="ECO:0000259" key="1">
    <source>
        <dbReference type="PROSITE" id="PS50181"/>
    </source>
</evidence>
<keyword evidence="3" id="KW-1185">Reference proteome</keyword>
<proteinExistence type="predicted"/>
<accession>A0A857IYB1</accession>
<dbReference type="Proteomes" id="UP000464787">
    <property type="component" value="Chromosome"/>
</dbReference>
<dbReference type="PROSITE" id="PS50181">
    <property type="entry name" value="FBOX"/>
    <property type="match status" value="1"/>
</dbReference>
<dbReference type="InterPro" id="IPR001810">
    <property type="entry name" value="F-box_dom"/>
</dbReference>
<name>A0A857IYB1_9BURK</name>
<dbReference type="AlphaFoldDB" id="A0A857IYB1"/>
<dbReference type="InterPro" id="IPR016024">
    <property type="entry name" value="ARM-type_fold"/>
</dbReference>
<dbReference type="RefSeq" id="WP_160550042.1">
    <property type="nucleotide sequence ID" value="NZ_CP047650.1"/>
</dbReference>
<dbReference type="EMBL" id="CP047650">
    <property type="protein sequence ID" value="QHI96524.1"/>
    <property type="molecule type" value="Genomic_DNA"/>
</dbReference>
<dbReference type="SUPFAM" id="SSF48371">
    <property type="entry name" value="ARM repeat"/>
    <property type="match status" value="1"/>
</dbReference>
<evidence type="ECO:0000313" key="2">
    <source>
        <dbReference type="EMBL" id="QHI96524.1"/>
    </source>
</evidence>
<evidence type="ECO:0000313" key="3">
    <source>
        <dbReference type="Proteomes" id="UP000464787"/>
    </source>
</evidence>
<feature type="domain" description="F-box" evidence="1">
    <location>
        <begin position="39"/>
        <end position="90"/>
    </location>
</feature>
<dbReference type="SUPFAM" id="SSF81383">
    <property type="entry name" value="F-box domain"/>
    <property type="match status" value="1"/>
</dbReference>
<reference evidence="2 3" key="1">
    <citation type="submission" date="2020-01" db="EMBL/GenBank/DDBJ databases">
        <title>Genome sequencing of strain KACC 21265.</title>
        <authorList>
            <person name="Heo J."/>
            <person name="Kim S.-J."/>
            <person name="Kim J.-S."/>
            <person name="Hong S.-B."/>
            <person name="Kwon S.-W."/>
        </authorList>
    </citation>
    <scope>NUCLEOTIDE SEQUENCE [LARGE SCALE GENOMIC DNA]</scope>
    <source>
        <strain evidence="2 3">KACC 21265</strain>
    </source>
</reference>
<sequence length="355" mass="40162">MTLFPVLARCLPSLYGQRPLAGPMGSSPASHRRRLAGPLAQLEDLPNELLCDVFDYLGSDDLRRWGKLNRRLNSVVELHTHHTEARARQLMDSLHRPNGQVRLQVLAALLNSLSHLPPHGSQTLGLMKLLLERLKLTGPVEAPGDPNRRRFVPELLAWLMQAPHSPAAQALLDAFVDPLVFLLKDSPPIVAPLADLLVQRIPTFAGHAGNPHTESDAQIPQRMLAVAQGLMDLCCSAAHVVNYLGCGNVDRGYWIIEKTLFRRFNNDRLPRIPACIQRYYLKQLDVLAKRLAGPRYPLAQRNILRQIARWSFHEWREIGGPPWLNRQALRELADEPAELNLEQMLWLDFVLEKED</sequence>
<organism evidence="2 3">
    <name type="scientific">Xylophilus rhododendri</name>
    <dbReference type="NCBI Taxonomy" id="2697032"/>
    <lineage>
        <taxon>Bacteria</taxon>
        <taxon>Pseudomonadati</taxon>
        <taxon>Pseudomonadota</taxon>
        <taxon>Betaproteobacteria</taxon>
        <taxon>Burkholderiales</taxon>
        <taxon>Xylophilus</taxon>
    </lineage>
</organism>
<dbReference type="KEGG" id="xyk:GT347_00020"/>
<gene>
    <name evidence="2" type="ORF">GT347_00020</name>
</gene>